<dbReference type="Pfam" id="PF00962">
    <property type="entry name" value="A_deaminase"/>
    <property type="match status" value="1"/>
</dbReference>
<dbReference type="GO" id="GO:0046872">
    <property type="term" value="F:metal ion binding"/>
    <property type="evidence" value="ECO:0007669"/>
    <property type="project" value="UniProtKB-KW"/>
</dbReference>
<keyword evidence="4" id="KW-0479">Metal-binding</keyword>
<dbReference type="GO" id="GO:0043103">
    <property type="term" value="P:hypoxanthine salvage"/>
    <property type="evidence" value="ECO:0007669"/>
    <property type="project" value="TreeGrafter"/>
</dbReference>
<evidence type="ECO:0000313" key="9">
    <source>
        <dbReference type="Proteomes" id="UP000660611"/>
    </source>
</evidence>
<comment type="cofactor">
    <cofactor evidence="1">
        <name>Zn(2+)</name>
        <dbReference type="ChEBI" id="CHEBI:29105"/>
    </cofactor>
</comment>
<dbReference type="InterPro" id="IPR032466">
    <property type="entry name" value="Metal_Hydrolase"/>
</dbReference>
<dbReference type="AlphaFoldDB" id="A0A919PF96"/>
<evidence type="ECO:0000313" key="8">
    <source>
        <dbReference type="EMBL" id="GIG43741.1"/>
    </source>
</evidence>
<feature type="domain" description="Adenosine deaminase" evidence="7">
    <location>
        <begin position="38"/>
        <end position="103"/>
    </location>
</feature>
<comment type="caution">
    <text evidence="8">The sequence shown here is derived from an EMBL/GenBank/DDBJ whole genome shotgun (WGS) entry which is preliminary data.</text>
</comment>
<evidence type="ECO:0000256" key="6">
    <source>
        <dbReference type="ARBA" id="ARBA00022833"/>
    </source>
</evidence>
<evidence type="ECO:0000259" key="7">
    <source>
        <dbReference type="Pfam" id="PF00962"/>
    </source>
</evidence>
<comment type="similarity">
    <text evidence="2">Belongs to the metallo-dependent hydrolases superfamily. Adenosine and AMP deaminases family.</text>
</comment>
<keyword evidence="6" id="KW-0862">Zinc</keyword>
<dbReference type="GO" id="GO:0005829">
    <property type="term" value="C:cytosol"/>
    <property type="evidence" value="ECO:0007669"/>
    <property type="project" value="TreeGrafter"/>
</dbReference>
<dbReference type="EC" id="3.5.4.4" evidence="3"/>
<organism evidence="8 9">
    <name type="scientific">Dactylosporangium siamense</name>
    <dbReference type="NCBI Taxonomy" id="685454"/>
    <lineage>
        <taxon>Bacteria</taxon>
        <taxon>Bacillati</taxon>
        <taxon>Actinomycetota</taxon>
        <taxon>Actinomycetes</taxon>
        <taxon>Micromonosporales</taxon>
        <taxon>Micromonosporaceae</taxon>
        <taxon>Dactylosporangium</taxon>
    </lineage>
</organism>
<dbReference type="PANTHER" id="PTHR11409">
    <property type="entry name" value="ADENOSINE DEAMINASE"/>
    <property type="match status" value="1"/>
</dbReference>
<proteinExistence type="inferred from homology"/>
<dbReference type="SUPFAM" id="SSF51556">
    <property type="entry name" value="Metallo-dependent hydrolases"/>
    <property type="match status" value="1"/>
</dbReference>
<dbReference type="Gene3D" id="3.20.20.140">
    <property type="entry name" value="Metal-dependent hydrolases"/>
    <property type="match status" value="1"/>
</dbReference>
<dbReference type="GO" id="GO:0004000">
    <property type="term" value="F:adenosine deaminase activity"/>
    <property type="evidence" value="ECO:0007669"/>
    <property type="project" value="UniProtKB-ARBA"/>
</dbReference>
<dbReference type="InterPro" id="IPR001365">
    <property type="entry name" value="A_deaminase_dom"/>
</dbReference>
<dbReference type="InterPro" id="IPR006330">
    <property type="entry name" value="Ado/ade_deaminase"/>
</dbReference>
<protein>
    <recommendedName>
        <fullName evidence="3">adenosine deaminase</fullName>
        <ecNumber evidence="3">3.5.4.4</ecNumber>
    </recommendedName>
</protein>
<reference evidence="8" key="1">
    <citation type="submission" date="2021-01" db="EMBL/GenBank/DDBJ databases">
        <title>Whole genome shotgun sequence of Dactylosporangium siamense NBRC 106093.</title>
        <authorList>
            <person name="Komaki H."/>
            <person name="Tamura T."/>
        </authorList>
    </citation>
    <scope>NUCLEOTIDE SEQUENCE</scope>
    <source>
        <strain evidence="8">NBRC 106093</strain>
    </source>
</reference>
<evidence type="ECO:0000256" key="2">
    <source>
        <dbReference type="ARBA" id="ARBA00006676"/>
    </source>
</evidence>
<evidence type="ECO:0000256" key="3">
    <source>
        <dbReference type="ARBA" id="ARBA00012784"/>
    </source>
</evidence>
<gene>
    <name evidence="8" type="ORF">Dsi01nite_017820</name>
</gene>
<accession>A0A919PF96</accession>
<keyword evidence="5" id="KW-0378">Hydrolase</keyword>
<dbReference type="PANTHER" id="PTHR11409:SF43">
    <property type="entry name" value="ADENOSINE DEAMINASE"/>
    <property type="match status" value="1"/>
</dbReference>
<sequence length="109" mass="11638">MDTSPPQRYELHCHLDASVRPATIAALAAEQALDLPAAVPTIAAHPADRLLRAGLRITVSTDARTTADTTLDAEFAALSAAFGWTRAEEQRCQDNAARAAFAAHHPLRP</sequence>
<dbReference type="GO" id="GO:0006154">
    <property type="term" value="P:adenosine catabolic process"/>
    <property type="evidence" value="ECO:0007669"/>
    <property type="project" value="TreeGrafter"/>
</dbReference>
<evidence type="ECO:0000256" key="5">
    <source>
        <dbReference type="ARBA" id="ARBA00022801"/>
    </source>
</evidence>
<dbReference type="Proteomes" id="UP000660611">
    <property type="component" value="Unassembled WGS sequence"/>
</dbReference>
<dbReference type="GO" id="GO:0046103">
    <property type="term" value="P:inosine biosynthetic process"/>
    <property type="evidence" value="ECO:0007669"/>
    <property type="project" value="TreeGrafter"/>
</dbReference>
<name>A0A919PF96_9ACTN</name>
<dbReference type="EMBL" id="BONQ01000026">
    <property type="protein sequence ID" value="GIG43741.1"/>
    <property type="molecule type" value="Genomic_DNA"/>
</dbReference>
<evidence type="ECO:0000256" key="1">
    <source>
        <dbReference type="ARBA" id="ARBA00001947"/>
    </source>
</evidence>
<keyword evidence="9" id="KW-1185">Reference proteome</keyword>
<evidence type="ECO:0000256" key="4">
    <source>
        <dbReference type="ARBA" id="ARBA00022723"/>
    </source>
</evidence>
<dbReference type="RefSeq" id="WP_203845595.1">
    <property type="nucleotide sequence ID" value="NZ_BAAAVW010000006.1"/>
</dbReference>